<dbReference type="eggNOG" id="COG4118">
    <property type="taxonomic scope" value="Bacteria"/>
</dbReference>
<dbReference type="RefSeq" id="WP_011439476.1">
    <property type="nucleotide sequence ID" value="NC_007778.1"/>
</dbReference>
<evidence type="ECO:0000313" key="3">
    <source>
        <dbReference type="EMBL" id="ABD05286.1"/>
    </source>
</evidence>
<dbReference type="InterPro" id="IPR006442">
    <property type="entry name" value="Antitoxin_Phd/YefM"/>
</dbReference>
<dbReference type="AlphaFoldDB" id="Q2J2M4"/>
<name>Q2J2M4_RHOP2</name>
<keyword evidence="4" id="KW-1185">Reference proteome</keyword>
<sequence length="80" mass="8657">MKTINLREAKATLSAVVEAAEAGEPVTITRHGKPAAVVVSVDVARRLYPARRGFGEFLMGFPGLPEEIERNPSPGREIDL</sequence>
<dbReference type="InterPro" id="IPR036165">
    <property type="entry name" value="YefM-like_sf"/>
</dbReference>
<dbReference type="Pfam" id="PF02604">
    <property type="entry name" value="PhdYeFM_antitox"/>
    <property type="match status" value="1"/>
</dbReference>
<dbReference type="HOGENOM" id="CLU_163140_1_0_5"/>
<dbReference type="EMBL" id="CP000250">
    <property type="protein sequence ID" value="ABD05286.1"/>
    <property type="molecule type" value="Genomic_DNA"/>
</dbReference>
<dbReference type="OrthoDB" id="517402at2"/>
<gene>
    <name evidence="3" type="ordered locus">RPB_0575</name>
</gene>
<dbReference type="Gene3D" id="3.40.1620.10">
    <property type="entry name" value="YefM-like domain"/>
    <property type="match status" value="1"/>
</dbReference>
<organism evidence="3 4">
    <name type="scientific">Rhodopseudomonas palustris (strain HaA2)</name>
    <dbReference type="NCBI Taxonomy" id="316058"/>
    <lineage>
        <taxon>Bacteria</taxon>
        <taxon>Pseudomonadati</taxon>
        <taxon>Pseudomonadota</taxon>
        <taxon>Alphaproteobacteria</taxon>
        <taxon>Hyphomicrobiales</taxon>
        <taxon>Nitrobacteraceae</taxon>
        <taxon>Rhodopseudomonas</taxon>
    </lineage>
</organism>
<dbReference type="STRING" id="316058.RPB_0575"/>
<dbReference type="SUPFAM" id="SSF143120">
    <property type="entry name" value="YefM-like"/>
    <property type="match status" value="1"/>
</dbReference>
<reference evidence="3 4" key="1">
    <citation type="submission" date="2006-01" db="EMBL/GenBank/DDBJ databases">
        <title>Complete sequence of Rhodopseudomonas palustris HaA2.</title>
        <authorList>
            <consortium name="US DOE Joint Genome Institute"/>
            <person name="Copeland A."/>
            <person name="Lucas S."/>
            <person name="Lapidus A."/>
            <person name="Barry K."/>
            <person name="Detter J.C."/>
            <person name="Glavina T."/>
            <person name="Hammon N."/>
            <person name="Israni S."/>
            <person name="Pitluck S."/>
            <person name="Chain P."/>
            <person name="Malfatti S."/>
            <person name="Shin M."/>
            <person name="Vergez L."/>
            <person name="Schmutz J."/>
            <person name="Larimer F."/>
            <person name="Land M."/>
            <person name="Hauser L."/>
            <person name="Pelletier D.A."/>
            <person name="Kyrpides N."/>
            <person name="Anderson I."/>
            <person name="Oda Y."/>
            <person name="Harwood C.S."/>
            <person name="Richardson P."/>
        </authorList>
    </citation>
    <scope>NUCLEOTIDE SEQUENCE [LARGE SCALE GENOMIC DNA]</scope>
    <source>
        <strain evidence="3 4">HaA2</strain>
    </source>
</reference>
<comment type="similarity">
    <text evidence="1 2">Belongs to the phD/YefM antitoxin family.</text>
</comment>
<comment type="function">
    <text evidence="2">Antitoxin component of a type II toxin-antitoxin (TA) system.</text>
</comment>
<evidence type="ECO:0000313" key="4">
    <source>
        <dbReference type="Proteomes" id="UP000008809"/>
    </source>
</evidence>
<dbReference type="KEGG" id="rpb:RPB_0575"/>
<accession>Q2J2M4</accession>
<protein>
    <recommendedName>
        <fullName evidence="2">Antitoxin</fullName>
    </recommendedName>
</protein>
<dbReference type="NCBIfam" id="TIGR01552">
    <property type="entry name" value="phd_fam"/>
    <property type="match status" value="1"/>
</dbReference>
<dbReference type="Proteomes" id="UP000008809">
    <property type="component" value="Chromosome"/>
</dbReference>
<evidence type="ECO:0000256" key="1">
    <source>
        <dbReference type="ARBA" id="ARBA00009981"/>
    </source>
</evidence>
<evidence type="ECO:0000256" key="2">
    <source>
        <dbReference type="RuleBase" id="RU362080"/>
    </source>
</evidence>
<proteinExistence type="inferred from homology"/>